<dbReference type="InterPro" id="IPR036271">
    <property type="entry name" value="Tet_transcr_reg_TetR-rel_C_sf"/>
</dbReference>
<keyword evidence="1" id="KW-0805">Transcription regulation</keyword>
<keyword evidence="8" id="KW-1185">Reference proteome</keyword>
<evidence type="ECO:0000256" key="1">
    <source>
        <dbReference type="ARBA" id="ARBA00023015"/>
    </source>
</evidence>
<dbReference type="PROSITE" id="PS50977">
    <property type="entry name" value="HTH_TETR_2"/>
    <property type="match status" value="1"/>
</dbReference>
<evidence type="ECO:0000256" key="3">
    <source>
        <dbReference type="ARBA" id="ARBA00023163"/>
    </source>
</evidence>
<dbReference type="Gene3D" id="1.10.357.10">
    <property type="entry name" value="Tetracycline Repressor, domain 2"/>
    <property type="match status" value="1"/>
</dbReference>
<reference evidence="7" key="1">
    <citation type="submission" date="2023-03" db="EMBL/GenBank/DDBJ databases">
        <title>Actinorhabdospora filicis NBRC 111898.</title>
        <authorList>
            <person name="Ichikawa N."/>
            <person name="Sato H."/>
            <person name="Tonouchi N."/>
        </authorList>
    </citation>
    <scope>NUCLEOTIDE SEQUENCE</scope>
    <source>
        <strain evidence="7">NBRC 111898</strain>
    </source>
</reference>
<name>A0A9W6SGL9_9ACTN</name>
<dbReference type="SUPFAM" id="SSF46689">
    <property type="entry name" value="Homeodomain-like"/>
    <property type="match status" value="1"/>
</dbReference>
<evidence type="ECO:0000313" key="7">
    <source>
        <dbReference type="EMBL" id="GLZ75645.1"/>
    </source>
</evidence>
<dbReference type="GO" id="GO:0000976">
    <property type="term" value="F:transcription cis-regulatory region binding"/>
    <property type="evidence" value="ECO:0007669"/>
    <property type="project" value="TreeGrafter"/>
</dbReference>
<evidence type="ECO:0000256" key="2">
    <source>
        <dbReference type="ARBA" id="ARBA00023125"/>
    </source>
</evidence>
<comment type="caution">
    <text evidence="7">The sequence shown here is derived from an EMBL/GenBank/DDBJ whole genome shotgun (WGS) entry which is preliminary data.</text>
</comment>
<dbReference type="PANTHER" id="PTHR30055:SF243">
    <property type="entry name" value="HTH-TYPE TRANSCRIPTIONAL REGULATOR RV1816"/>
    <property type="match status" value="1"/>
</dbReference>
<dbReference type="InterPro" id="IPR025996">
    <property type="entry name" value="MT1864/Rv1816-like_C"/>
</dbReference>
<feature type="region of interest" description="Disordered" evidence="5">
    <location>
        <begin position="253"/>
        <end position="288"/>
    </location>
</feature>
<dbReference type="Pfam" id="PF00440">
    <property type="entry name" value="TetR_N"/>
    <property type="match status" value="1"/>
</dbReference>
<evidence type="ECO:0000256" key="4">
    <source>
        <dbReference type="PROSITE-ProRule" id="PRU00335"/>
    </source>
</evidence>
<dbReference type="AlphaFoldDB" id="A0A9W6SGL9"/>
<dbReference type="PANTHER" id="PTHR30055">
    <property type="entry name" value="HTH-TYPE TRANSCRIPTIONAL REGULATOR RUTR"/>
    <property type="match status" value="1"/>
</dbReference>
<dbReference type="Proteomes" id="UP001165079">
    <property type="component" value="Unassembled WGS sequence"/>
</dbReference>
<accession>A0A9W6SGL9</accession>
<feature type="DNA-binding region" description="H-T-H motif" evidence="4">
    <location>
        <begin position="40"/>
        <end position="59"/>
    </location>
</feature>
<dbReference type="Pfam" id="PF13305">
    <property type="entry name" value="TetR_C_33"/>
    <property type="match status" value="1"/>
</dbReference>
<sequence>MEPVTPKPPTRRERVHAATLAEIKAVARRQLTAGGPDAISLRAIAREMGMGAPALYRYFPSLDALMTALNVDLYDELREYMQAACDTHAPTDYVGRLLTAARAFRTWAVGHRAEFTLMFASVSPGAADHSLPHDVEPFASHLRFSTVFGRLFRALYVQDDTERGFPLPTPQIPPLSPALRDELLTCSRHIGADVPVEFAFLFLSYWIRLYGLVAMEVYGQLPIIHSSTELFDALLIEMASQLTVDIGSWLGPDGEGDGGGAARTGAEDAAGSESAGDAGGAAAPHAAP</sequence>
<gene>
    <name evidence="7" type="ORF">Afil01_04520</name>
</gene>
<dbReference type="GO" id="GO:0003700">
    <property type="term" value="F:DNA-binding transcription factor activity"/>
    <property type="evidence" value="ECO:0007669"/>
    <property type="project" value="TreeGrafter"/>
</dbReference>
<dbReference type="InterPro" id="IPR009057">
    <property type="entry name" value="Homeodomain-like_sf"/>
</dbReference>
<feature type="domain" description="HTH tetR-type" evidence="6">
    <location>
        <begin position="17"/>
        <end position="77"/>
    </location>
</feature>
<evidence type="ECO:0000259" key="6">
    <source>
        <dbReference type="PROSITE" id="PS50977"/>
    </source>
</evidence>
<organism evidence="7 8">
    <name type="scientific">Actinorhabdospora filicis</name>
    <dbReference type="NCBI Taxonomy" id="1785913"/>
    <lineage>
        <taxon>Bacteria</taxon>
        <taxon>Bacillati</taxon>
        <taxon>Actinomycetota</taxon>
        <taxon>Actinomycetes</taxon>
        <taxon>Micromonosporales</taxon>
        <taxon>Micromonosporaceae</taxon>
        <taxon>Actinorhabdospora</taxon>
    </lineage>
</organism>
<protein>
    <submittedName>
        <fullName evidence="7">TetR family transcriptional regulator</fullName>
    </submittedName>
</protein>
<dbReference type="SUPFAM" id="SSF48498">
    <property type="entry name" value="Tetracyclin repressor-like, C-terminal domain"/>
    <property type="match status" value="1"/>
</dbReference>
<dbReference type="InterPro" id="IPR001647">
    <property type="entry name" value="HTH_TetR"/>
</dbReference>
<dbReference type="InterPro" id="IPR050109">
    <property type="entry name" value="HTH-type_TetR-like_transc_reg"/>
</dbReference>
<keyword evidence="2 4" id="KW-0238">DNA-binding</keyword>
<proteinExistence type="predicted"/>
<dbReference type="RefSeq" id="WP_285660883.1">
    <property type="nucleotide sequence ID" value="NZ_BSTX01000001.1"/>
</dbReference>
<evidence type="ECO:0000313" key="8">
    <source>
        <dbReference type="Proteomes" id="UP001165079"/>
    </source>
</evidence>
<keyword evidence="3" id="KW-0804">Transcription</keyword>
<feature type="compositionally biased region" description="Low complexity" evidence="5">
    <location>
        <begin position="263"/>
        <end position="288"/>
    </location>
</feature>
<dbReference type="EMBL" id="BSTX01000001">
    <property type="protein sequence ID" value="GLZ75645.1"/>
    <property type="molecule type" value="Genomic_DNA"/>
</dbReference>
<evidence type="ECO:0000256" key="5">
    <source>
        <dbReference type="SAM" id="MobiDB-lite"/>
    </source>
</evidence>